<feature type="compositionally biased region" description="Basic and acidic residues" evidence="1">
    <location>
        <begin position="49"/>
        <end position="63"/>
    </location>
</feature>
<proteinExistence type="predicted"/>
<evidence type="ECO:0000256" key="1">
    <source>
        <dbReference type="SAM" id="MobiDB-lite"/>
    </source>
</evidence>
<keyword evidence="3" id="KW-1185">Reference proteome</keyword>
<feature type="region of interest" description="Disordered" evidence="1">
    <location>
        <begin position="49"/>
        <end position="71"/>
    </location>
</feature>
<dbReference type="EMBL" id="ML994648">
    <property type="protein sequence ID" value="KAF2182471.1"/>
    <property type="molecule type" value="Genomic_DNA"/>
</dbReference>
<dbReference type="AlphaFoldDB" id="A0A6A6DS98"/>
<evidence type="ECO:0000313" key="2">
    <source>
        <dbReference type="EMBL" id="KAF2182471.1"/>
    </source>
</evidence>
<evidence type="ECO:0000313" key="3">
    <source>
        <dbReference type="Proteomes" id="UP000800200"/>
    </source>
</evidence>
<name>A0A6A6DS98_9PEZI</name>
<protein>
    <submittedName>
        <fullName evidence="2">Uncharacterized protein</fullName>
    </submittedName>
</protein>
<organism evidence="2 3">
    <name type="scientific">Zopfia rhizophila CBS 207.26</name>
    <dbReference type="NCBI Taxonomy" id="1314779"/>
    <lineage>
        <taxon>Eukaryota</taxon>
        <taxon>Fungi</taxon>
        <taxon>Dikarya</taxon>
        <taxon>Ascomycota</taxon>
        <taxon>Pezizomycotina</taxon>
        <taxon>Dothideomycetes</taxon>
        <taxon>Dothideomycetes incertae sedis</taxon>
        <taxon>Zopfiaceae</taxon>
        <taxon>Zopfia</taxon>
    </lineage>
</organism>
<reference evidence="2" key="1">
    <citation type="journal article" date="2020" name="Stud. Mycol.">
        <title>101 Dothideomycetes genomes: a test case for predicting lifestyles and emergence of pathogens.</title>
        <authorList>
            <person name="Haridas S."/>
            <person name="Albert R."/>
            <person name="Binder M."/>
            <person name="Bloem J."/>
            <person name="Labutti K."/>
            <person name="Salamov A."/>
            <person name="Andreopoulos B."/>
            <person name="Baker S."/>
            <person name="Barry K."/>
            <person name="Bills G."/>
            <person name="Bluhm B."/>
            <person name="Cannon C."/>
            <person name="Castanera R."/>
            <person name="Culley D."/>
            <person name="Daum C."/>
            <person name="Ezra D."/>
            <person name="Gonzalez J."/>
            <person name="Henrissat B."/>
            <person name="Kuo A."/>
            <person name="Liang C."/>
            <person name="Lipzen A."/>
            <person name="Lutzoni F."/>
            <person name="Magnuson J."/>
            <person name="Mondo S."/>
            <person name="Nolan M."/>
            <person name="Ohm R."/>
            <person name="Pangilinan J."/>
            <person name="Park H.-J."/>
            <person name="Ramirez L."/>
            <person name="Alfaro M."/>
            <person name="Sun H."/>
            <person name="Tritt A."/>
            <person name="Yoshinaga Y."/>
            <person name="Zwiers L.-H."/>
            <person name="Turgeon B."/>
            <person name="Goodwin S."/>
            <person name="Spatafora J."/>
            <person name="Crous P."/>
            <person name="Grigoriev I."/>
        </authorList>
    </citation>
    <scope>NUCLEOTIDE SEQUENCE</scope>
    <source>
        <strain evidence="2">CBS 207.26</strain>
    </source>
</reference>
<accession>A0A6A6DS98</accession>
<sequence>MSAGEETGPEMNIPIDNNSWVLYPNSNSASMPSIEEDESLTNIQDVFDSMERPTKANKKRDETSGFFPVDRQPVAVDEAKTEQATKAKKDQEARLRSRNEFQVVTVKTSGRPTALRSTVLESSALCTTYLKGILDSVPMSPPRFNRLSYRSSIVGMHWSSLNLD</sequence>
<gene>
    <name evidence="2" type="ORF">K469DRAFT_690919</name>
</gene>
<dbReference type="Proteomes" id="UP000800200">
    <property type="component" value="Unassembled WGS sequence"/>
</dbReference>